<feature type="compositionally biased region" description="Pro residues" evidence="1">
    <location>
        <begin position="43"/>
        <end position="53"/>
    </location>
</feature>
<proteinExistence type="predicted"/>
<feature type="compositionally biased region" description="Basic and acidic residues" evidence="1">
    <location>
        <begin position="217"/>
        <end position="234"/>
    </location>
</feature>
<dbReference type="AlphaFoldDB" id="A3MXB4"/>
<dbReference type="HOGENOM" id="CLU_436579_0_0_2"/>
<feature type="compositionally biased region" description="Basic and acidic residues" evidence="1">
    <location>
        <begin position="335"/>
        <end position="350"/>
    </location>
</feature>
<feature type="compositionally biased region" description="Basic and acidic residues" evidence="1">
    <location>
        <begin position="520"/>
        <end position="538"/>
    </location>
</feature>
<dbReference type="STRING" id="410359.Pcal_1864"/>
<dbReference type="KEGG" id="pcl:Pcal_1864"/>
<feature type="compositionally biased region" description="Basic and acidic residues" evidence="1">
    <location>
        <begin position="399"/>
        <end position="416"/>
    </location>
</feature>
<feature type="compositionally biased region" description="Polar residues" evidence="1">
    <location>
        <begin position="600"/>
        <end position="618"/>
    </location>
</feature>
<feature type="compositionally biased region" description="Basic residues" evidence="1">
    <location>
        <begin position="237"/>
        <end position="247"/>
    </location>
</feature>
<feature type="compositionally biased region" description="Pro residues" evidence="1">
    <location>
        <begin position="501"/>
        <end position="517"/>
    </location>
</feature>
<feature type="compositionally biased region" description="Low complexity" evidence="1">
    <location>
        <begin position="300"/>
        <end position="319"/>
    </location>
</feature>
<feature type="compositionally biased region" description="Basic residues" evidence="1">
    <location>
        <begin position="159"/>
        <end position="181"/>
    </location>
</feature>
<feature type="compositionally biased region" description="Polar residues" evidence="1">
    <location>
        <begin position="195"/>
        <end position="204"/>
    </location>
</feature>
<evidence type="ECO:0000313" key="3">
    <source>
        <dbReference type="Proteomes" id="UP000001431"/>
    </source>
</evidence>
<sequence>MPAENLRLHPRISHVLQGAVALRQRSIHRRPRPSIHRKAHQGNPPPSKPPPIKKPLLNKAVQLTPKAPVQIFKRPAFHLRHLKPQNPPAILHKAKGIWAIPPPPHLRRELDVDHLRQRPAVVPQVNHLHLPRKPRRHGVLRQVAPVIQLLQKSHVPPNPKHHHPTPHIAHPHGRTPTRLHSRRQEAPHTLPPQPNTLRLPSRQNPKPHKHIPQPHTPHKERLPTPKRLEGDNPRRAAPLHHQRVPHHLYPRLRVGHVLLRRAGGTSFKHREVRPVQAQAAPRRLPHHPPHPQRLVHAEDPLSNPPQNLLLTTPKLQLTPLPIPGPPRRPPHAPHLHHEVVGGAPPKHEKPLPTPQPLKPLRRRPRRRRQAKKAVYPKDNVPTPAPHVHEARRHPQKPKPSTEEGPRPPHPRREVLPKLDSPPANPKRQPARVRRPPPPQPPKQSVAEPTIKLKAPAPQGRGDPHLPQQAMYLRQVPPRHLSAGVYTTPKPLPHTPQLNEDGPPPPVKPNPRPKPPTPHVQDLRQEASPTERRREDAKPRRYTSPAHTSPPSTTDPPTALPPSPSATAPTASPQPPSTQRRRHPTTSNTPPNAPNRLGPNTGPNTPSTFANASAETHTSPPRPGINS</sequence>
<dbReference type="Proteomes" id="UP000001431">
    <property type="component" value="Chromosome"/>
</dbReference>
<dbReference type="EMBL" id="CP000561">
    <property type="protein sequence ID" value="ABO09281.1"/>
    <property type="molecule type" value="Genomic_DNA"/>
</dbReference>
<evidence type="ECO:0000313" key="2">
    <source>
        <dbReference type="EMBL" id="ABO09281.1"/>
    </source>
</evidence>
<feature type="compositionally biased region" description="Basic residues" evidence="1">
    <location>
        <begin position="205"/>
        <end position="216"/>
    </location>
</feature>
<gene>
    <name evidence="2" type="ordered locus">Pcal_1864</name>
</gene>
<feature type="compositionally biased region" description="Basic residues" evidence="1">
    <location>
        <begin position="25"/>
        <end position="40"/>
    </location>
</feature>
<accession>A3MXB4</accession>
<feature type="region of interest" description="Disordered" evidence="1">
    <location>
        <begin position="153"/>
        <end position="247"/>
    </location>
</feature>
<dbReference type="eggNOG" id="arCOG11061">
    <property type="taxonomic scope" value="Archaea"/>
</dbReference>
<keyword evidence="3" id="KW-1185">Reference proteome</keyword>
<feature type="compositionally biased region" description="Low complexity" evidence="1">
    <location>
        <begin position="542"/>
        <end position="556"/>
    </location>
</feature>
<feature type="region of interest" description="Disordered" evidence="1">
    <location>
        <begin position="268"/>
        <end position="626"/>
    </location>
</feature>
<reference evidence="2" key="1">
    <citation type="submission" date="2007-02" db="EMBL/GenBank/DDBJ databases">
        <title>Complete sequence of Pyrobaculum calidifontis JCM 11548.</title>
        <authorList>
            <consortium name="US DOE Joint Genome Institute"/>
            <person name="Copeland A."/>
            <person name="Lucas S."/>
            <person name="Lapidus A."/>
            <person name="Barry K."/>
            <person name="Glavina del Rio T."/>
            <person name="Dalin E."/>
            <person name="Tice H."/>
            <person name="Pitluck S."/>
            <person name="Chain P."/>
            <person name="Malfatti S."/>
            <person name="Shin M."/>
            <person name="Vergez L."/>
            <person name="Schmutz J."/>
            <person name="Larimer F."/>
            <person name="Land M."/>
            <person name="Hauser L."/>
            <person name="Kyrpides N."/>
            <person name="Mikhailova N."/>
            <person name="Cozen A.E."/>
            <person name="Fitz-Gibbon S.T."/>
            <person name="House C.H."/>
            <person name="Saltikov C."/>
            <person name="Lowe T.M."/>
            <person name="Richardson P."/>
        </authorList>
    </citation>
    <scope>NUCLEOTIDE SEQUENCE [LARGE SCALE GENOMIC DNA]</scope>
    <source>
        <strain evidence="2">JCM 11548</strain>
    </source>
</reference>
<name>A3MXB4_PYRCJ</name>
<feature type="compositionally biased region" description="Basic residues" evidence="1">
    <location>
        <begin position="359"/>
        <end position="371"/>
    </location>
</feature>
<organism evidence="2 3">
    <name type="scientific">Pyrobaculum calidifontis (strain DSM 21063 / JCM 11548 / VA1)</name>
    <dbReference type="NCBI Taxonomy" id="410359"/>
    <lineage>
        <taxon>Archaea</taxon>
        <taxon>Thermoproteota</taxon>
        <taxon>Thermoprotei</taxon>
        <taxon>Thermoproteales</taxon>
        <taxon>Thermoproteaceae</taxon>
        <taxon>Pyrobaculum</taxon>
    </lineage>
</organism>
<feature type="region of interest" description="Disordered" evidence="1">
    <location>
        <begin position="24"/>
        <end position="53"/>
    </location>
</feature>
<protein>
    <submittedName>
        <fullName evidence="2">Uncharacterized protein</fullName>
    </submittedName>
</protein>
<evidence type="ECO:0000256" key="1">
    <source>
        <dbReference type="SAM" id="MobiDB-lite"/>
    </source>
</evidence>